<sequence length="331" mass="37452">MVPNEEDKVKRFVGGLPDNIQGNVIAAEPPKLQDAIRIANNLMDQKLKAYAKSVENKNRLENNPRDNHGQQPVFKKQNVRGQNVARAYTAGNNEKKEFGSFDVIIDMDWLEKYHALIVCDEKVICIPYGDEVLIIQGDVNDGGSKSKPNIISCVKTQKYIQKGCQVYLAQVTSKKAEEVVLCISNDVYYDVTPPDTCFQLGPVWRCDKLVSRAQEPALPYSLFFLLILKKMSTSRQGMTSAKIDQVVAQRVNDAIEAIVVYEAICMAHDLMNQFVRQGTTVEKSANNKRKFENQPKDNWVPQQLPFKKPDVARAYTIRFNENKAYAGNLPY</sequence>
<evidence type="ECO:0000313" key="1">
    <source>
        <dbReference type="EMBL" id="GEU92890.1"/>
    </source>
</evidence>
<proteinExistence type="predicted"/>
<gene>
    <name evidence="1" type="ORF">Tci_064868</name>
</gene>
<keyword evidence="1" id="KW-0548">Nucleotidyltransferase</keyword>
<accession>A0A6L2P357</accession>
<reference evidence="1" key="1">
    <citation type="journal article" date="2019" name="Sci. Rep.">
        <title>Draft genome of Tanacetum cinerariifolium, the natural source of mosquito coil.</title>
        <authorList>
            <person name="Yamashiro T."/>
            <person name="Shiraishi A."/>
            <person name="Satake H."/>
            <person name="Nakayama K."/>
        </authorList>
    </citation>
    <scope>NUCLEOTIDE SEQUENCE</scope>
</reference>
<organism evidence="1">
    <name type="scientific">Tanacetum cinerariifolium</name>
    <name type="common">Dalmatian daisy</name>
    <name type="synonym">Chrysanthemum cinerariifolium</name>
    <dbReference type="NCBI Taxonomy" id="118510"/>
    <lineage>
        <taxon>Eukaryota</taxon>
        <taxon>Viridiplantae</taxon>
        <taxon>Streptophyta</taxon>
        <taxon>Embryophyta</taxon>
        <taxon>Tracheophyta</taxon>
        <taxon>Spermatophyta</taxon>
        <taxon>Magnoliopsida</taxon>
        <taxon>eudicotyledons</taxon>
        <taxon>Gunneridae</taxon>
        <taxon>Pentapetalae</taxon>
        <taxon>asterids</taxon>
        <taxon>campanulids</taxon>
        <taxon>Asterales</taxon>
        <taxon>Asteraceae</taxon>
        <taxon>Asteroideae</taxon>
        <taxon>Anthemideae</taxon>
        <taxon>Anthemidinae</taxon>
        <taxon>Tanacetum</taxon>
    </lineage>
</organism>
<dbReference type="AlphaFoldDB" id="A0A6L2P357"/>
<keyword evidence="1" id="KW-0808">Transferase</keyword>
<keyword evidence="1" id="KW-0695">RNA-directed DNA polymerase</keyword>
<dbReference type="GO" id="GO:0003964">
    <property type="term" value="F:RNA-directed DNA polymerase activity"/>
    <property type="evidence" value="ECO:0007669"/>
    <property type="project" value="UniProtKB-KW"/>
</dbReference>
<comment type="caution">
    <text evidence="1">The sequence shown here is derived from an EMBL/GenBank/DDBJ whole genome shotgun (WGS) entry which is preliminary data.</text>
</comment>
<dbReference type="Pfam" id="PF08284">
    <property type="entry name" value="RVP_2"/>
    <property type="match status" value="1"/>
</dbReference>
<dbReference type="EMBL" id="BKCJ010010733">
    <property type="protein sequence ID" value="GEU92890.1"/>
    <property type="molecule type" value="Genomic_DNA"/>
</dbReference>
<name>A0A6L2P357_TANCI</name>
<protein>
    <submittedName>
        <fullName evidence="1">Reverse transcriptase domain-containing protein</fullName>
    </submittedName>
</protein>